<dbReference type="SUPFAM" id="SSF51905">
    <property type="entry name" value="FAD/NAD(P)-binding domain"/>
    <property type="match status" value="1"/>
</dbReference>
<dbReference type="InterPro" id="IPR036188">
    <property type="entry name" value="FAD/NAD-bd_sf"/>
</dbReference>
<evidence type="ECO:0000256" key="2">
    <source>
        <dbReference type="ARBA" id="ARBA00006442"/>
    </source>
</evidence>
<keyword evidence="3" id="KW-0285">Flavoprotein</keyword>
<dbReference type="CDD" id="cd03478">
    <property type="entry name" value="Rieske_AIFL_N"/>
    <property type="match status" value="1"/>
</dbReference>
<dbReference type="PRINTS" id="PR00469">
    <property type="entry name" value="PNDRDTASEII"/>
</dbReference>
<comment type="cofactor">
    <cofactor evidence="1">
        <name>FAD</name>
        <dbReference type="ChEBI" id="CHEBI:57692"/>
    </cofactor>
</comment>
<dbReference type="SUPFAM" id="SSF50022">
    <property type="entry name" value="ISP domain"/>
    <property type="match status" value="1"/>
</dbReference>
<evidence type="ECO:0000256" key="5">
    <source>
        <dbReference type="ARBA" id="ARBA00022723"/>
    </source>
</evidence>
<dbReference type="GO" id="GO:0016651">
    <property type="term" value="F:oxidoreductase activity, acting on NAD(P)H"/>
    <property type="evidence" value="ECO:0007669"/>
    <property type="project" value="TreeGrafter"/>
</dbReference>
<dbReference type="OrthoDB" id="432169at2759"/>
<dbReference type="EMBL" id="JACMRX010000001">
    <property type="protein sequence ID" value="KAF7998600.1"/>
    <property type="molecule type" value="Genomic_DNA"/>
</dbReference>
<dbReference type="InterPro" id="IPR036922">
    <property type="entry name" value="Rieske_2Fe-2S_sf"/>
</dbReference>
<reference evidence="11 12" key="1">
    <citation type="submission" date="2020-08" db="EMBL/GenBank/DDBJ databases">
        <title>Aphidius gifuensis genome sequencing and assembly.</title>
        <authorList>
            <person name="Du Z."/>
        </authorList>
    </citation>
    <scope>NUCLEOTIDE SEQUENCE [LARGE SCALE GENOMIC DNA]</scope>
    <source>
        <strain evidence="11">YNYX2018</strain>
        <tissue evidence="11">Adults</tissue>
    </source>
</reference>
<evidence type="ECO:0000256" key="1">
    <source>
        <dbReference type="ARBA" id="ARBA00001974"/>
    </source>
</evidence>
<evidence type="ECO:0000256" key="4">
    <source>
        <dbReference type="ARBA" id="ARBA00022714"/>
    </source>
</evidence>
<sequence>MGGKNCKSYSIKDRRHKNEANISSKQEKMEEVIVEGVVCKVEDINENEMKLLPIGDQGQKILLIKQNGELHAIGTKCTHYGALLHTGALGEGRVRCPWHGACFNIKTGDIEDFPGLDSLPCYKVSVDNGQVKVQAKQKDLAANKKIKEFVTCQIDNSKVAVVVGGGPAGATCVDNLRQEGFTGRIVLICKEPVLPYDRVKVSKIMDFDIEKSLLRPQFFYDERKIETKLNVEATELIPSKKIIKLSNGENLKYDHVFLATGSKARTLSIPGSNLQNIFVSRNYDDAQTTFKKLSKDKNVVILGLSFIGMEVAAYCVGKVKSVTIVGNDSVPLKPVFGLEIGERAKQGHEAKGVQFIFNQTIAKLLSSDEKQVSHVELTDGTVLPADIVVLGIGAIFYTDWLKSSGIEMLENGAIVVDKYLKTNIDNVYAGGDIAYAPVFSSNNESKTIGHFALAQYHGQIAASNICGKNTELRTVPFFWSALLGNNYRYAGSGQAEKIKIYGSLESFKFFAYHINNGKVVAMSSVGTDPIVSDFANYLYEGKTLTEKEIEHNPIGWMKNKPLAVLKIISKNE</sequence>
<gene>
    <name evidence="11" type="ORF">HCN44_011008</name>
</gene>
<keyword evidence="6" id="KW-0274">FAD</keyword>
<dbReference type="PRINTS" id="PR00368">
    <property type="entry name" value="FADPNR"/>
</dbReference>
<protein>
    <recommendedName>
        <fullName evidence="10">Rieske domain-containing protein</fullName>
    </recommendedName>
</protein>
<evidence type="ECO:0000256" key="6">
    <source>
        <dbReference type="ARBA" id="ARBA00022827"/>
    </source>
</evidence>
<keyword evidence="7" id="KW-0560">Oxidoreductase</keyword>
<dbReference type="FunFam" id="2.102.10.10:FF:000003">
    <property type="entry name" value="apoptosis-inducing factor 3 isoform X2"/>
    <property type="match status" value="1"/>
</dbReference>
<dbReference type="Gene3D" id="3.50.50.60">
    <property type="entry name" value="FAD/NAD(P)-binding domain"/>
    <property type="match status" value="2"/>
</dbReference>
<dbReference type="Gene3D" id="2.102.10.10">
    <property type="entry name" value="Rieske [2Fe-2S] iron-sulphur domain"/>
    <property type="match status" value="1"/>
</dbReference>
<dbReference type="Proteomes" id="UP000639338">
    <property type="component" value="Unassembled WGS sequence"/>
</dbReference>
<dbReference type="PANTHER" id="PTHR43557">
    <property type="entry name" value="APOPTOSIS-INDUCING FACTOR 1"/>
    <property type="match status" value="1"/>
</dbReference>
<dbReference type="Pfam" id="PF00355">
    <property type="entry name" value="Rieske"/>
    <property type="match status" value="1"/>
</dbReference>
<dbReference type="InterPro" id="IPR023753">
    <property type="entry name" value="FAD/NAD-binding_dom"/>
</dbReference>
<dbReference type="InterPro" id="IPR016156">
    <property type="entry name" value="FAD/NAD-linked_Rdtase_dimer_sf"/>
</dbReference>
<dbReference type="AlphaFoldDB" id="A0A835CZF1"/>
<dbReference type="InterPro" id="IPR050446">
    <property type="entry name" value="FAD-oxidoreductase/Apoptosis"/>
</dbReference>
<evidence type="ECO:0000256" key="8">
    <source>
        <dbReference type="ARBA" id="ARBA00023004"/>
    </source>
</evidence>
<accession>A0A835CZF1</accession>
<comment type="caution">
    <text evidence="11">The sequence shown here is derived from an EMBL/GenBank/DDBJ whole genome shotgun (WGS) entry which is preliminary data.</text>
</comment>
<evidence type="ECO:0000259" key="10">
    <source>
        <dbReference type="PROSITE" id="PS51296"/>
    </source>
</evidence>
<dbReference type="Pfam" id="PF07992">
    <property type="entry name" value="Pyr_redox_2"/>
    <property type="match status" value="1"/>
</dbReference>
<dbReference type="PROSITE" id="PS51296">
    <property type="entry name" value="RIESKE"/>
    <property type="match status" value="1"/>
</dbReference>
<feature type="domain" description="Rieske" evidence="10">
    <location>
        <begin position="36"/>
        <end position="133"/>
    </location>
</feature>
<dbReference type="InterPro" id="IPR017941">
    <property type="entry name" value="Rieske_2Fe-2S"/>
</dbReference>
<evidence type="ECO:0000313" key="12">
    <source>
        <dbReference type="Proteomes" id="UP000639338"/>
    </source>
</evidence>
<evidence type="ECO:0000313" key="11">
    <source>
        <dbReference type="EMBL" id="KAF7998600.1"/>
    </source>
</evidence>
<evidence type="ECO:0000256" key="7">
    <source>
        <dbReference type="ARBA" id="ARBA00023002"/>
    </source>
</evidence>
<dbReference type="GO" id="GO:0046872">
    <property type="term" value="F:metal ion binding"/>
    <property type="evidence" value="ECO:0007669"/>
    <property type="project" value="UniProtKB-KW"/>
</dbReference>
<comment type="similarity">
    <text evidence="2">Belongs to the FAD-dependent oxidoreductase family.</text>
</comment>
<keyword evidence="8" id="KW-0408">Iron</keyword>
<dbReference type="SUPFAM" id="SSF55424">
    <property type="entry name" value="FAD/NAD-linked reductases, dimerisation (C-terminal) domain"/>
    <property type="match status" value="1"/>
</dbReference>
<name>A0A835CZF1_APHGI</name>
<dbReference type="PANTHER" id="PTHR43557:SF2">
    <property type="entry name" value="RIESKE DOMAIN-CONTAINING PROTEIN-RELATED"/>
    <property type="match status" value="1"/>
</dbReference>
<proteinExistence type="inferred from homology"/>
<evidence type="ECO:0000256" key="9">
    <source>
        <dbReference type="ARBA" id="ARBA00023014"/>
    </source>
</evidence>
<evidence type="ECO:0000256" key="3">
    <source>
        <dbReference type="ARBA" id="ARBA00022630"/>
    </source>
</evidence>
<keyword evidence="12" id="KW-1185">Reference proteome</keyword>
<organism evidence="11 12">
    <name type="scientific">Aphidius gifuensis</name>
    <name type="common">Parasitoid wasp</name>
    <dbReference type="NCBI Taxonomy" id="684658"/>
    <lineage>
        <taxon>Eukaryota</taxon>
        <taxon>Metazoa</taxon>
        <taxon>Ecdysozoa</taxon>
        <taxon>Arthropoda</taxon>
        <taxon>Hexapoda</taxon>
        <taxon>Insecta</taxon>
        <taxon>Pterygota</taxon>
        <taxon>Neoptera</taxon>
        <taxon>Endopterygota</taxon>
        <taxon>Hymenoptera</taxon>
        <taxon>Apocrita</taxon>
        <taxon>Ichneumonoidea</taxon>
        <taxon>Braconidae</taxon>
        <taxon>Aphidiinae</taxon>
        <taxon>Aphidius</taxon>
    </lineage>
</organism>
<keyword evidence="9" id="KW-0411">Iron-sulfur</keyword>
<dbReference type="GO" id="GO:0005737">
    <property type="term" value="C:cytoplasm"/>
    <property type="evidence" value="ECO:0007669"/>
    <property type="project" value="TreeGrafter"/>
</dbReference>
<keyword evidence="4" id="KW-0001">2Fe-2S</keyword>
<dbReference type="GO" id="GO:0051537">
    <property type="term" value="F:2 iron, 2 sulfur cluster binding"/>
    <property type="evidence" value="ECO:0007669"/>
    <property type="project" value="UniProtKB-KW"/>
</dbReference>
<keyword evidence="5" id="KW-0479">Metal-binding</keyword>